<dbReference type="PANTHER" id="PTHR10963">
    <property type="entry name" value="GLYCOSYL HYDROLASE-RELATED"/>
    <property type="match status" value="1"/>
</dbReference>
<dbReference type="PROSITE" id="PS51762">
    <property type="entry name" value="GH16_2"/>
    <property type="match status" value="2"/>
</dbReference>
<dbReference type="PANTHER" id="PTHR10963:SF55">
    <property type="entry name" value="GLYCOSIDE HYDROLASE FAMILY 16 PROTEIN"/>
    <property type="match status" value="1"/>
</dbReference>
<evidence type="ECO:0000313" key="4">
    <source>
        <dbReference type="EMBL" id="CAD7656889.1"/>
    </source>
</evidence>
<evidence type="ECO:0000256" key="2">
    <source>
        <dbReference type="SAM" id="SignalP"/>
    </source>
</evidence>
<keyword evidence="5" id="KW-1185">Reference proteome</keyword>
<feature type="domain" description="GH16" evidence="3">
    <location>
        <begin position="257"/>
        <end position="525"/>
    </location>
</feature>
<dbReference type="Gene3D" id="2.60.120.200">
    <property type="match status" value="2"/>
</dbReference>
<comment type="similarity">
    <text evidence="1">Belongs to the glycosyl hydrolase 16 family.</text>
</comment>
<dbReference type="Proteomes" id="UP000728032">
    <property type="component" value="Unassembled WGS sequence"/>
</dbReference>
<dbReference type="CDD" id="cd08023">
    <property type="entry name" value="GH16_laminarinase_like"/>
    <property type="match status" value="2"/>
</dbReference>
<evidence type="ECO:0000256" key="1">
    <source>
        <dbReference type="ARBA" id="ARBA00006865"/>
    </source>
</evidence>
<dbReference type="InterPro" id="IPR000757">
    <property type="entry name" value="Beta-glucanase-like"/>
</dbReference>
<proteinExistence type="inferred from homology"/>
<feature type="signal peptide" evidence="2">
    <location>
        <begin position="1"/>
        <end position="18"/>
    </location>
</feature>
<dbReference type="GO" id="GO:0005975">
    <property type="term" value="P:carbohydrate metabolic process"/>
    <property type="evidence" value="ECO:0007669"/>
    <property type="project" value="InterPro"/>
</dbReference>
<sequence>MFMRIFVLSAALVVSCRADWQLVWSDEFNGSGAPSAGEWHYETGGSGWGNNELEYYTNGDTNNVRQEGGHLVINAKVHEQGGKHFTSTRMLSNKAWTYGKFEARAKLPKGKHLWPAIWMMPQNSVYGPWAASGEIDIMEARGQKPNVVQGTIHYGGSAPNNVWSGSGEKTYGFDFTADFHTFTLEWNQQTIKWSIDGNEYHSENINRNMWSHKGTNPYNHNVAPFDQAFHWILNIAVGGNFFPEGQYGPQVTPAEAQHWEKPTMEIDYLRGNWQLVWSDEFNVDGNDSEWKYSSGAWTTNNELQYYASKRKENTRVEKGHLIIEAKAEEKDGRHFTSARLTSKKAWTYGKFECRARLPKGKHLWPAIWLMPQNNEFGKWAASGEIDIMEYRGQRTDTIAGAIHYGGVAPDTVSKGTKDRKFSTDFSATFHTFGLTWDKNDIKWFLDGKEFHTENINRDMWSGKGTNPYKHKGEPYNKDFHWILNIAVGGKFFPEKVFGPQVTAGEATKWEKPTMEVDWLRVYQQK</sequence>
<dbReference type="OrthoDB" id="6476590at2759"/>
<protein>
    <recommendedName>
        <fullName evidence="3">GH16 domain-containing protein</fullName>
    </recommendedName>
</protein>
<dbReference type="SUPFAM" id="SSF49899">
    <property type="entry name" value="Concanavalin A-like lectins/glucanases"/>
    <property type="match status" value="2"/>
</dbReference>
<dbReference type="PROSITE" id="PS51257">
    <property type="entry name" value="PROKAR_LIPOPROTEIN"/>
    <property type="match status" value="1"/>
</dbReference>
<organism evidence="4">
    <name type="scientific">Oppiella nova</name>
    <dbReference type="NCBI Taxonomy" id="334625"/>
    <lineage>
        <taxon>Eukaryota</taxon>
        <taxon>Metazoa</taxon>
        <taxon>Ecdysozoa</taxon>
        <taxon>Arthropoda</taxon>
        <taxon>Chelicerata</taxon>
        <taxon>Arachnida</taxon>
        <taxon>Acari</taxon>
        <taxon>Acariformes</taxon>
        <taxon>Sarcoptiformes</taxon>
        <taxon>Oribatida</taxon>
        <taxon>Brachypylina</taxon>
        <taxon>Oppioidea</taxon>
        <taxon>Oppiidae</taxon>
        <taxon>Oppiella</taxon>
    </lineage>
</organism>
<keyword evidence="2" id="KW-0732">Signal</keyword>
<feature type="domain" description="GH16" evidence="3">
    <location>
        <begin position="7"/>
        <end position="262"/>
    </location>
</feature>
<accession>A0A7R9MB04</accession>
<gene>
    <name evidence="4" type="ORF">ONB1V03_LOCUS13525</name>
</gene>
<dbReference type="GO" id="GO:0004553">
    <property type="term" value="F:hydrolase activity, hydrolyzing O-glycosyl compounds"/>
    <property type="evidence" value="ECO:0007669"/>
    <property type="project" value="InterPro"/>
</dbReference>
<feature type="chain" id="PRO_5036211515" description="GH16 domain-containing protein" evidence="2">
    <location>
        <begin position="19"/>
        <end position="525"/>
    </location>
</feature>
<dbReference type="EMBL" id="CAJPVJ010011955">
    <property type="protein sequence ID" value="CAG2174076.1"/>
    <property type="molecule type" value="Genomic_DNA"/>
</dbReference>
<name>A0A7R9MB04_9ACAR</name>
<dbReference type="Pfam" id="PF00722">
    <property type="entry name" value="Glyco_hydro_16"/>
    <property type="match status" value="2"/>
</dbReference>
<dbReference type="InterPro" id="IPR013320">
    <property type="entry name" value="ConA-like_dom_sf"/>
</dbReference>
<dbReference type="InterPro" id="IPR050546">
    <property type="entry name" value="Glycosyl_Hydrlase_16"/>
</dbReference>
<evidence type="ECO:0000313" key="5">
    <source>
        <dbReference type="Proteomes" id="UP000728032"/>
    </source>
</evidence>
<evidence type="ECO:0000259" key="3">
    <source>
        <dbReference type="PROSITE" id="PS51762"/>
    </source>
</evidence>
<reference evidence="4" key="1">
    <citation type="submission" date="2020-11" db="EMBL/GenBank/DDBJ databases">
        <authorList>
            <person name="Tran Van P."/>
        </authorList>
    </citation>
    <scope>NUCLEOTIDE SEQUENCE</scope>
</reference>
<dbReference type="AlphaFoldDB" id="A0A7R9MB04"/>
<dbReference type="EMBL" id="OC926780">
    <property type="protein sequence ID" value="CAD7656889.1"/>
    <property type="molecule type" value="Genomic_DNA"/>
</dbReference>